<dbReference type="Gene3D" id="3.60.40.10">
    <property type="entry name" value="PPM-type phosphatase domain"/>
    <property type="match status" value="1"/>
</dbReference>
<dbReference type="Proteomes" id="UP000053766">
    <property type="component" value="Unassembled WGS sequence"/>
</dbReference>
<dbReference type="InterPro" id="IPR036457">
    <property type="entry name" value="PPM-type-like_dom_sf"/>
</dbReference>
<dbReference type="EMBL" id="KN716622">
    <property type="protein sequence ID" value="KJH42813.1"/>
    <property type="molecule type" value="Genomic_DNA"/>
</dbReference>
<dbReference type="OrthoDB" id="343114at2759"/>
<evidence type="ECO:0000313" key="2">
    <source>
        <dbReference type="EMBL" id="KJH42813.1"/>
    </source>
</evidence>
<dbReference type="InterPro" id="IPR001932">
    <property type="entry name" value="PPM-type_phosphatase-like_dom"/>
</dbReference>
<reference evidence="3" key="2">
    <citation type="journal article" date="2016" name="Sci. Rep.">
        <title>Dictyocaulus viviparus genome, variome and transcriptome elucidate lungworm biology and support future intervention.</title>
        <authorList>
            <person name="McNulty S.N."/>
            <person name="Strube C."/>
            <person name="Rosa B.A."/>
            <person name="Martin J.C."/>
            <person name="Tyagi R."/>
            <person name="Choi Y.J."/>
            <person name="Wang Q."/>
            <person name="Hallsworth Pepin K."/>
            <person name="Zhang X."/>
            <person name="Ozersky P."/>
            <person name="Wilson R.K."/>
            <person name="Sternberg P.W."/>
            <person name="Gasser R.B."/>
            <person name="Mitreva M."/>
        </authorList>
    </citation>
    <scope>NUCLEOTIDE SEQUENCE [LARGE SCALE GENOMIC DNA]</scope>
    <source>
        <strain evidence="3">HannoverDv2000</strain>
    </source>
</reference>
<dbReference type="SUPFAM" id="SSF81606">
    <property type="entry name" value="PP2C-like"/>
    <property type="match status" value="1"/>
</dbReference>
<proteinExistence type="predicted"/>
<reference evidence="2 3" key="1">
    <citation type="submission" date="2013-11" db="EMBL/GenBank/DDBJ databases">
        <title>Draft genome of the bovine lungworm Dictyocaulus viviparus.</title>
        <authorList>
            <person name="Mitreva M."/>
        </authorList>
    </citation>
    <scope>NUCLEOTIDE SEQUENCE [LARGE SCALE GENOMIC DNA]</scope>
    <source>
        <strain evidence="2 3">HannoverDv2000</strain>
    </source>
</reference>
<evidence type="ECO:0000313" key="3">
    <source>
        <dbReference type="Proteomes" id="UP000053766"/>
    </source>
</evidence>
<sequence>MVQRSTGHSYSKRDLCCANSQMKVLVKEIHRLDDILSRRDPNNTSLTGSTMIAAIMEDNRYLSVVNVGDSRAVACDMQNHVVILSKDHKPEDTGYALPGQRPTGFADVLDTPTGLVISACDDEWKLAKEASHQKRYRSTSELPVVMLWIPSTAINKTVLRDSRS</sequence>
<dbReference type="Pfam" id="PF00481">
    <property type="entry name" value="PP2C"/>
    <property type="match status" value="1"/>
</dbReference>
<feature type="domain" description="PPM-type phosphatase" evidence="1">
    <location>
        <begin position="1"/>
        <end position="164"/>
    </location>
</feature>
<organism evidence="2 3">
    <name type="scientific">Dictyocaulus viviparus</name>
    <name type="common">Bovine lungworm</name>
    <dbReference type="NCBI Taxonomy" id="29172"/>
    <lineage>
        <taxon>Eukaryota</taxon>
        <taxon>Metazoa</taxon>
        <taxon>Ecdysozoa</taxon>
        <taxon>Nematoda</taxon>
        <taxon>Chromadorea</taxon>
        <taxon>Rhabditida</taxon>
        <taxon>Rhabditina</taxon>
        <taxon>Rhabditomorpha</taxon>
        <taxon>Strongyloidea</taxon>
        <taxon>Metastrongylidae</taxon>
        <taxon>Dictyocaulus</taxon>
    </lineage>
</organism>
<protein>
    <recommendedName>
        <fullName evidence="1">PPM-type phosphatase domain-containing protein</fullName>
    </recommendedName>
</protein>
<dbReference type="PROSITE" id="PS51746">
    <property type="entry name" value="PPM_2"/>
    <property type="match status" value="1"/>
</dbReference>
<accession>A0A0D8XDY9</accession>
<evidence type="ECO:0000259" key="1">
    <source>
        <dbReference type="PROSITE" id="PS51746"/>
    </source>
</evidence>
<gene>
    <name evidence="2" type="ORF">DICVIV_11191</name>
</gene>
<name>A0A0D8XDY9_DICVI</name>
<dbReference type="AlphaFoldDB" id="A0A0D8XDY9"/>
<dbReference type="STRING" id="29172.A0A0D8XDY9"/>
<keyword evidence="3" id="KW-1185">Reference proteome</keyword>